<feature type="transmembrane region" description="Helical" evidence="1">
    <location>
        <begin position="66"/>
        <end position="85"/>
    </location>
</feature>
<dbReference type="EnsemblMetazoa" id="GPPI036108-RA">
    <property type="protein sequence ID" value="GPPI036108-PA"/>
    <property type="gene ID" value="GPPI036108"/>
</dbReference>
<keyword evidence="3" id="KW-1185">Reference proteome</keyword>
<reference evidence="2" key="2">
    <citation type="submission" date="2020-05" db="UniProtKB">
        <authorList>
            <consortium name="EnsemblMetazoa"/>
        </authorList>
    </citation>
    <scope>IDENTIFICATION</scope>
    <source>
        <strain evidence="2">IAEA</strain>
    </source>
</reference>
<keyword evidence="1" id="KW-1133">Transmembrane helix</keyword>
<feature type="transmembrane region" description="Helical" evidence="1">
    <location>
        <begin position="40"/>
        <end position="60"/>
    </location>
</feature>
<dbReference type="AlphaFoldDB" id="A0A1B0BP41"/>
<evidence type="ECO:0000256" key="1">
    <source>
        <dbReference type="SAM" id="Phobius"/>
    </source>
</evidence>
<sequence length="130" mass="14397">MVTKMDVTNDRTCIAHGAKSYIDVNFSISYFPERKLQPKIYYSECLELDFLIALICSGFGIVGVDLAFVTVGLLTTGGAVLVFSIRGFKEGSISMPSYRTLFMRACSIGFLGTGDLTRTRKRLNGDPKYK</sequence>
<accession>A0A1B0BP41</accession>
<keyword evidence="1" id="KW-0472">Membrane</keyword>
<proteinExistence type="predicted"/>
<reference evidence="3" key="1">
    <citation type="submission" date="2015-01" db="EMBL/GenBank/DDBJ databases">
        <authorList>
            <person name="Aksoy S."/>
            <person name="Warren W."/>
            <person name="Wilson R.K."/>
        </authorList>
    </citation>
    <scope>NUCLEOTIDE SEQUENCE [LARGE SCALE GENOMIC DNA]</scope>
    <source>
        <strain evidence="3">IAEA</strain>
    </source>
</reference>
<name>A0A1B0BP41_9MUSC</name>
<dbReference type="VEuPathDB" id="VectorBase:GPPI036108"/>
<evidence type="ECO:0000313" key="3">
    <source>
        <dbReference type="Proteomes" id="UP000092460"/>
    </source>
</evidence>
<protein>
    <submittedName>
        <fullName evidence="2">Uncharacterized protein</fullName>
    </submittedName>
</protein>
<keyword evidence="1" id="KW-0812">Transmembrane</keyword>
<organism evidence="2 3">
    <name type="scientific">Glossina palpalis gambiensis</name>
    <dbReference type="NCBI Taxonomy" id="67801"/>
    <lineage>
        <taxon>Eukaryota</taxon>
        <taxon>Metazoa</taxon>
        <taxon>Ecdysozoa</taxon>
        <taxon>Arthropoda</taxon>
        <taxon>Hexapoda</taxon>
        <taxon>Insecta</taxon>
        <taxon>Pterygota</taxon>
        <taxon>Neoptera</taxon>
        <taxon>Endopterygota</taxon>
        <taxon>Diptera</taxon>
        <taxon>Brachycera</taxon>
        <taxon>Muscomorpha</taxon>
        <taxon>Hippoboscoidea</taxon>
        <taxon>Glossinidae</taxon>
        <taxon>Glossina</taxon>
    </lineage>
</organism>
<dbReference type="Proteomes" id="UP000092460">
    <property type="component" value="Unassembled WGS sequence"/>
</dbReference>
<dbReference type="EMBL" id="JXJN01017803">
    <property type="status" value="NOT_ANNOTATED_CDS"/>
    <property type="molecule type" value="Genomic_DNA"/>
</dbReference>
<evidence type="ECO:0000313" key="2">
    <source>
        <dbReference type="EnsemblMetazoa" id="GPPI036108-PA"/>
    </source>
</evidence>